<evidence type="ECO:0000313" key="1">
    <source>
        <dbReference type="EMBL" id="KAG7350162.1"/>
    </source>
</evidence>
<evidence type="ECO:0000313" key="2">
    <source>
        <dbReference type="Proteomes" id="UP000693970"/>
    </source>
</evidence>
<protein>
    <submittedName>
        <fullName evidence="1">Uncharacterized protein</fullName>
    </submittedName>
</protein>
<sequence>MFPTEDRTKFTVFQDGESTCSKAPVTSGLTDRQLLFRGCPNEIAKLSCDADAGVVDGFALVKAQQKWDRSMSRTIRNGKHWPVQHIWMAKMEPTAWLDALPQEYGSLGRDPFKDGPHKFLVKFHLSVDCSQWTRLYPDTTLIGLRVFDWSTSYDNPEYHCMMYGYFLAIQRRILERDGQTYQRI</sequence>
<proteinExistence type="predicted"/>
<comment type="caution">
    <text evidence="1">The sequence shown here is derived from an EMBL/GenBank/DDBJ whole genome shotgun (WGS) entry which is preliminary data.</text>
</comment>
<keyword evidence="2" id="KW-1185">Reference proteome</keyword>
<dbReference type="AlphaFoldDB" id="A0A9K3KUU1"/>
<organism evidence="1 2">
    <name type="scientific">Nitzschia inconspicua</name>
    <dbReference type="NCBI Taxonomy" id="303405"/>
    <lineage>
        <taxon>Eukaryota</taxon>
        <taxon>Sar</taxon>
        <taxon>Stramenopiles</taxon>
        <taxon>Ochrophyta</taxon>
        <taxon>Bacillariophyta</taxon>
        <taxon>Bacillariophyceae</taxon>
        <taxon>Bacillariophycidae</taxon>
        <taxon>Bacillariales</taxon>
        <taxon>Bacillariaceae</taxon>
        <taxon>Nitzschia</taxon>
    </lineage>
</organism>
<name>A0A9K3KUU1_9STRA</name>
<reference evidence="1" key="2">
    <citation type="submission" date="2021-04" db="EMBL/GenBank/DDBJ databases">
        <authorList>
            <person name="Podell S."/>
        </authorList>
    </citation>
    <scope>NUCLEOTIDE SEQUENCE</scope>
    <source>
        <strain evidence="1">Hildebrandi</strain>
    </source>
</reference>
<dbReference type="EMBL" id="JAGRRH010000018">
    <property type="protein sequence ID" value="KAG7350162.1"/>
    <property type="molecule type" value="Genomic_DNA"/>
</dbReference>
<dbReference type="Proteomes" id="UP000693970">
    <property type="component" value="Unassembled WGS sequence"/>
</dbReference>
<accession>A0A9K3KUU1</accession>
<reference evidence="1" key="1">
    <citation type="journal article" date="2021" name="Sci. Rep.">
        <title>Diploid genomic architecture of Nitzschia inconspicua, an elite biomass production diatom.</title>
        <authorList>
            <person name="Oliver A."/>
            <person name="Podell S."/>
            <person name="Pinowska A."/>
            <person name="Traller J.C."/>
            <person name="Smith S.R."/>
            <person name="McClure R."/>
            <person name="Beliaev A."/>
            <person name="Bohutskyi P."/>
            <person name="Hill E.A."/>
            <person name="Rabines A."/>
            <person name="Zheng H."/>
            <person name="Allen L.Z."/>
            <person name="Kuo A."/>
            <person name="Grigoriev I.V."/>
            <person name="Allen A.E."/>
            <person name="Hazlebeck D."/>
            <person name="Allen E.E."/>
        </authorList>
    </citation>
    <scope>NUCLEOTIDE SEQUENCE</scope>
    <source>
        <strain evidence="1">Hildebrandi</strain>
    </source>
</reference>
<gene>
    <name evidence="1" type="ORF">IV203_009522</name>
</gene>